<feature type="compositionally biased region" description="Low complexity" evidence="1">
    <location>
        <begin position="1"/>
        <end position="12"/>
    </location>
</feature>
<dbReference type="AlphaFoldDB" id="A0AAN9E4E6"/>
<dbReference type="EMBL" id="JAYWIO010000008">
    <property type="protein sequence ID" value="KAK7242992.1"/>
    <property type="molecule type" value="Genomic_DNA"/>
</dbReference>
<keyword evidence="3" id="KW-1185">Reference proteome</keyword>
<organism evidence="2 3">
    <name type="scientific">Crotalaria pallida</name>
    <name type="common">Smooth rattlebox</name>
    <name type="synonym">Crotalaria striata</name>
    <dbReference type="NCBI Taxonomy" id="3830"/>
    <lineage>
        <taxon>Eukaryota</taxon>
        <taxon>Viridiplantae</taxon>
        <taxon>Streptophyta</taxon>
        <taxon>Embryophyta</taxon>
        <taxon>Tracheophyta</taxon>
        <taxon>Spermatophyta</taxon>
        <taxon>Magnoliopsida</taxon>
        <taxon>eudicotyledons</taxon>
        <taxon>Gunneridae</taxon>
        <taxon>Pentapetalae</taxon>
        <taxon>rosids</taxon>
        <taxon>fabids</taxon>
        <taxon>Fabales</taxon>
        <taxon>Fabaceae</taxon>
        <taxon>Papilionoideae</taxon>
        <taxon>50 kb inversion clade</taxon>
        <taxon>genistoids sensu lato</taxon>
        <taxon>core genistoids</taxon>
        <taxon>Crotalarieae</taxon>
        <taxon>Crotalaria</taxon>
    </lineage>
</organism>
<comment type="caution">
    <text evidence="2">The sequence shown here is derived from an EMBL/GenBank/DDBJ whole genome shotgun (WGS) entry which is preliminary data.</text>
</comment>
<dbReference type="PANTHER" id="PTHR31016">
    <property type="entry name" value="OS04G0228100 PROTEIN"/>
    <property type="match status" value="1"/>
</dbReference>
<evidence type="ECO:0000313" key="3">
    <source>
        <dbReference type="Proteomes" id="UP001372338"/>
    </source>
</evidence>
<evidence type="ECO:0000256" key="1">
    <source>
        <dbReference type="SAM" id="MobiDB-lite"/>
    </source>
</evidence>
<sequence>MAAASSSLDLSPSPSPPLLNLNQKEGTGVMMCSSPLFSPSSDKSFWSTLRTRIDTLLDHHPQLLSNLEQQQLLSTTTTHIYKNEQSNRLKEDSMLLIRGFDSVAHTLSLLSSNLDNALQGARELAQPPTLTDIFHSKFDKAENKVEEGSRKGENEKEKEESKQGVKRKFDHNDISEENGNDSQMENGPKEQDRNIKRAKNLAVSMATRAASLARELKSLKSDLCFMQERCGLLEEENRRLRDGFAKGVRPEEDDLVRLQLEALLAEKSRLASENANLVRENQCLNQLVEYHQLASQDLSESYEHVIQGMCLDFTSPPPPTHTIAQEDDVDDDDDLKTREPQTILLPRTDLSTSLAQDDDVDDDDDLKTREPQTILLPRTDLSTSLDECCHGEEEEEE</sequence>
<feature type="compositionally biased region" description="Basic and acidic residues" evidence="1">
    <location>
        <begin position="134"/>
        <end position="163"/>
    </location>
</feature>
<feature type="region of interest" description="Disordered" evidence="1">
    <location>
        <begin position="316"/>
        <end position="397"/>
    </location>
</feature>
<evidence type="ECO:0000313" key="2">
    <source>
        <dbReference type="EMBL" id="KAK7242992.1"/>
    </source>
</evidence>
<name>A0AAN9E4E6_CROPI</name>
<feature type="compositionally biased region" description="Acidic residues" evidence="1">
    <location>
        <begin position="356"/>
        <end position="365"/>
    </location>
</feature>
<feature type="region of interest" description="Disordered" evidence="1">
    <location>
        <begin position="129"/>
        <end position="191"/>
    </location>
</feature>
<protein>
    <submittedName>
        <fullName evidence="2">Uncharacterized protein</fullName>
    </submittedName>
</protein>
<gene>
    <name evidence="2" type="ORF">RIF29_37774</name>
</gene>
<dbReference type="PANTHER" id="PTHR31016:SF2">
    <property type="entry name" value="OS04G0228100 PROTEIN"/>
    <property type="match status" value="1"/>
</dbReference>
<dbReference type="Proteomes" id="UP001372338">
    <property type="component" value="Unassembled WGS sequence"/>
</dbReference>
<proteinExistence type="predicted"/>
<reference evidence="2 3" key="1">
    <citation type="submission" date="2024-01" db="EMBL/GenBank/DDBJ databases">
        <title>The genomes of 5 underutilized Papilionoideae crops provide insights into root nodulation and disease resistanc.</title>
        <authorList>
            <person name="Yuan L."/>
        </authorList>
    </citation>
    <scope>NUCLEOTIDE SEQUENCE [LARGE SCALE GENOMIC DNA]</scope>
    <source>
        <strain evidence="2">ZHUSHIDOU_FW_LH</strain>
        <tissue evidence="2">Leaf</tissue>
    </source>
</reference>
<feature type="region of interest" description="Disordered" evidence="1">
    <location>
        <begin position="1"/>
        <end position="23"/>
    </location>
</feature>
<feature type="compositionally biased region" description="Acidic residues" evidence="1">
    <location>
        <begin position="325"/>
        <end position="334"/>
    </location>
</feature>
<accession>A0AAN9E4E6</accession>